<dbReference type="InterPro" id="IPR001789">
    <property type="entry name" value="Sig_transdc_resp-reg_receiver"/>
</dbReference>
<feature type="domain" description="EAL" evidence="3">
    <location>
        <begin position="313"/>
        <end position="569"/>
    </location>
</feature>
<comment type="caution">
    <text evidence="5">The sequence shown here is derived from an EMBL/GenBank/DDBJ whole genome shotgun (WGS) entry which is preliminary data.</text>
</comment>
<dbReference type="PROSITE" id="PS50110">
    <property type="entry name" value="RESPONSE_REGULATORY"/>
    <property type="match status" value="1"/>
</dbReference>
<evidence type="ECO:0000259" key="3">
    <source>
        <dbReference type="PROSITE" id="PS50883"/>
    </source>
</evidence>
<dbReference type="RefSeq" id="WP_135276327.1">
    <property type="nucleotide sequence ID" value="NZ_PQVH01000002.1"/>
</dbReference>
<dbReference type="InterPro" id="IPR029787">
    <property type="entry name" value="Nucleotide_cyclase"/>
</dbReference>
<keyword evidence="1" id="KW-0597">Phosphoprotein</keyword>
<dbReference type="EMBL" id="PQVH01000002">
    <property type="protein sequence ID" value="TFW73019.1"/>
    <property type="molecule type" value="Genomic_DNA"/>
</dbReference>
<dbReference type="SUPFAM" id="SSF141868">
    <property type="entry name" value="EAL domain-like"/>
    <property type="match status" value="1"/>
</dbReference>
<evidence type="ECO:0000313" key="5">
    <source>
        <dbReference type="EMBL" id="TFW73019.1"/>
    </source>
</evidence>
<dbReference type="PROSITE" id="PS50887">
    <property type="entry name" value="GGDEF"/>
    <property type="match status" value="1"/>
</dbReference>
<dbReference type="InterPro" id="IPR058245">
    <property type="entry name" value="NreC/VraR/RcsB-like_REC"/>
</dbReference>
<organism evidence="5 6">
    <name type="scientific">Methylotenera oryzisoli</name>
    <dbReference type="NCBI Taxonomy" id="2080758"/>
    <lineage>
        <taxon>Bacteria</taxon>
        <taxon>Pseudomonadati</taxon>
        <taxon>Pseudomonadota</taxon>
        <taxon>Betaproteobacteria</taxon>
        <taxon>Nitrosomonadales</taxon>
        <taxon>Methylophilaceae</taxon>
        <taxon>Methylotenera</taxon>
    </lineage>
</organism>
<accession>A0A4Y9VVC9</accession>
<dbReference type="PANTHER" id="PTHR44757">
    <property type="entry name" value="DIGUANYLATE CYCLASE DGCP"/>
    <property type="match status" value="1"/>
</dbReference>
<dbReference type="SUPFAM" id="SSF52172">
    <property type="entry name" value="CheY-like"/>
    <property type="match status" value="1"/>
</dbReference>
<evidence type="ECO:0000259" key="2">
    <source>
        <dbReference type="PROSITE" id="PS50110"/>
    </source>
</evidence>
<evidence type="ECO:0000313" key="6">
    <source>
        <dbReference type="Proteomes" id="UP000297706"/>
    </source>
</evidence>
<dbReference type="PROSITE" id="PS50883">
    <property type="entry name" value="EAL"/>
    <property type="match status" value="1"/>
</dbReference>
<dbReference type="Gene3D" id="3.20.20.450">
    <property type="entry name" value="EAL domain"/>
    <property type="match status" value="1"/>
</dbReference>
<dbReference type="AlphaFoldDB" id="A0A4Y9VVC9"/>
<proteinExistence type="predicted"/>
<dbReference type="GO" id="GO:0000160">
    <property type="term" value="P:phosphorelay signal transduction system"/>
    <property type="evidence" value="ECO:0007669"/>
    <property type="project" value="InterPro"/>
</dbReference>
<feature type="modified residue" description="4-aspartylphosphate" evidence="1">
    <location>
        <position position="53"/>
    </location>
</feature>
<dbReference type="GO" id="GO:0003824">
    <property type="term" value="F:catalytic activity"/>
    <property type="evidence" value="ECO:0007669"/>
    <property type="project" value="UniProtKB-ARBA"/>
</dbReference>
<dbReference type="SMART" id="SM00267">
    <property type="entry name" value="GGDEF"/>
    <property type="match status" value="1"/>
</dbReference>
<dbReference type="SMART" id="SM00052">
    <property type="entry name" value="EAL"/>
    <property type="match status" value="1"/>
</dbReference>
<dbReference type="OrthoDB" id="9813903at2"/>
<dbReference type="InterPro" id="IPR000160">
    <property type="entry name" value="GGDEF_dom"/>
</dbReference>
<feature type="domain" description="Response regulatory" evidence="2">
    <location>
        <begin position="2"/>
        <end position="120"/>
    </location>
</feature>
<dbReference type="Proteomes" id="UP000297706">
    <property type="component" value="Unassembled WGS sequence"/>
</dbReference>
<protein>
    <submittedName>
        <fullName evidence="5">GGDEF domain-containing response regulator</fullName>
    </submittedName>
</protein>
<dbReference type="InterPro" id="IPR043128">
    <property type="entry name" value="Rev_trsase/Diguanyl_cyclase"/>
</dbReference>
<gene>
    <name evidence="5" type="ORF">C3Y98_01290</name>
</gene>
<dbReference type="Pfam" id="PF00563">
    <property type="entry name" value="EAL"/>
    <property type="match status" value="1"/>
</dbReference>
<dbReference type="InterPro" id="IPR011006">
    <property type="entry name" value="CheY-like_superfamily"/>
</dbReference>
<evidence type="ECO:0000259" key="4">
    <source>
        <dbReference type="PROSITE" id="PS50887"/>
    </source>
</evidence>
<dbReference type="InterPro" id="IPR001633">
    <property type="entry name" value="EAL_dom"/>
</dbReference>
<dbReference type="SMART" id="SM00448">
    <property type="entry name" value="REC"/>
    <property type="match status" value="1"/>
</dbReference>
<sequence>MRLLLVDDDELDRMAVVRVLQSPKLIKDIVHASTAVSALKLFDEGTFDVVLLDYRLPDMECLDVLNKLTQHANKHAAVVILTGMVNDEAIERDCIIAGAQDFLLKQELSQRHLTKALVHAQARHALNQQLMETYARLKYLAENDPMTGLSNRHYFEDHLRTAISRAERFDSKVGLLFLDIDNFKLINDSLGHDTGDQILQQVANRLLGVIREGDIVCRLGGDEFAIIAHDIETETSLATLAQRIIDSLGIPITLAHTEHFISCSIGISTYPNCAQNAEDMLKHADLAMYHVKRMGRNGFHFFTEALQEIVMNKIVLEQQLRSGALQSQLLQYYQPVINAKNFNVCGAEMLVRWNHPLRGILPPSEFLGDIEELGFLSAIDVVNLDLACKQLAEWRSSGLVNDSFVLAVNASEQLIKEDNFQGIIKSDLDKANLLGCNLSIEVTEGVLVSDFDKTSTILNLIKGYGVKVAIDDFGTGYSSMAYLKWLPASILKVDRSFVQNVPDSVADCRVLKAIIVMAKGLDFEVIVEGVETIEQARLCCEYGADMFQGYLFSKPLPPEEFAFFIEQHKPASYKV</sequence>
<name>A0A4Y9VVC9_9PROT</name>
<dbReference type="PANTHER" id="PTHR44757:SF2">
    <property type="entry name" value="BIOFILM ARCHITECTURE MAINTENANCE PROTEIN MBAA"/>
    <property type="match status" value="1"/>
</dbReference>
<dbReference type="SUPFAM" id="SSF55073">
    <property type="entry name" value="Nucleotide cyclase"/>
    <property type="match status" value="1"/>
</dbReference>
<reference evidence="5 6" key="1">
    <citation type="submission" date="2018-02" db="EMBL/GenBank/DDBJ databases">
        <title>A novel lanthanide dependent methylotroph, Methylotenera sp. La3113.</title>
        <authorList>
            <person name="Lv H."/>
            <person name="Tani A."/>
        </authorList>
    </citation>
    <scope>NUCLEOTIDE SEQUENCE [LARGE SCALE GENOMIC DNA]</scope>
    <source>
        <strain evidence="5 6">La3113</strain>
    </source>
</reference>
<feature type="domain" description="GGDEF" evidence="4">
    <location>
        <begin position="171"/>
        <end position="304"/>
    </location>
</feature>
<dbReference type="FunFam" id="3.30.70.270:FF:000001">
    <property type="entry name" value="Diguanylate cyclase domain protein"/>
    <property type="match status" value="1"/>
</dbReference>
<dbReference type="InterPro" id="IPR052155">
    <property type="entry name" value="Biofilm_reg_signaling"/>
</dbReference>
<dbReference type="Pfam" id="PF00990">
    <property type="entry name" value="GGDEF"/>
    <property type="match status" value="1"/>
</dbReference>
<dbReference type="InterPro" id="IPR035919">
    <property type="entry name" value="EAL_sf"/>
</dbReference>
<dbReference type="CDD" id="cd17535">
    <property type="entry name" value="REC_NarL-like"/>
    <property type="match status" value="1"/>
</dbReference>
<dbReference type="Pfam" id="PF00072">
    <property type="entry name" value="Response_reg"/>
    <property type="match status" value="1"/>
</dbReference>
<dbReference type="CDD" id="cd01948">
    <property type="entry name" value="EAL"/>
    <property type="match status" value="1"/>
</dbReference>
<dbReference type="CDD" id="cd01949">
    <property type="entry name" value="GGDEF"/>
    <property type="match status" value="1"/>
</dbReference>
<dbReference type="NCBIfam" id="TIGR00254">
    <property type="entry name" value="GGDEF"/>
    <property type="match status" value="1"/>
</dbReference>
<evidence type="ECO:0000256" key="1">
    <source>
        <dbReference type="PROSITE-ProRule" id="PRU00169"/>
    </source>
</evidence>
<dbReference type="Gene3D" id="3.40.50.2300">
    <property type="match status" value="1"/>
</dbReference>
<dbReference type="Gene3D" id="3.30.70.270">
    <property type="match status" value="1"/>
</dbReference>
<keyword evidence="6" id="KW-1185">Reference proteome</keyword>